<feature type="compositionally biased region" description="Polar residues" evidence="1">
    <location>
        <begin position="73"/>
        <end position="98"/>
    </location>
</feature>
<proteinExistence type="predicted"/>
<accession>A0A5J4URZ9</accession>
<feature type="compositionally biased region" description="Basic and acidic residues" evidence="1">
    <location>
        <begin position="160"/>
        <end position="174"/>
    </location>
</feature>
<reference evidence="2 3" key="1">
    <citation type="submission" date="2019-03" db="EMBL/GenBank/DDBJ databases">
        <title>Single cell metagenomics reveals metabolic interactions within the superorganism composed of flagellate Streblomastix strix and complex community of Bacteroidetes bacteria on its surface.</title>
        <authorList>
            <person name="Treitli S.C."/>
            <person name="Kolisko M."/>
            <person name="Husnik F."/>
            <person name="Keeling P."/>
            <person name="Hampl V."/>
        </authorList>
    </citation>
    <scope>NUCLEOTIDE SEQUENCE [LARGE SCALE GENOMIC DNA]</scope>
    <source>
        <strain evidence="2">ST1C</strain>
    </source>
</reference>
<comment type="caution">
    <text evidence="2">The sequence shown here is derived from an EMBL/GenBank/DDBJ whole genome shotgun (WGS) entry which is preliminary data.</text>
</comment>
<evidence type="ECO:0000313" key="3">
    <source>
        <dbReference type="Proteomes" id="UP000324800"/>
    </source>
</evidence>
<feature type="non-terminal residue" evidence="2">
    <location>
        <position position="1"/>
    </location>
</feature>
<name>A0A5J4URZ9_9EUKA</name>
<feature type="compositionally biased region" description="Basic and acidic residues" evidence="1">
    <location>
        <begin position="34"/>
        <end position="48"/>
    </location>
</feature>
<feature type="compositionally biased region" description="Acidic residues" evidence="1">
    <location>
        <begin position="49"/>
        <end position="59"/>
    </location>
</feature>
<dbReference type="AlphaFoldDB" id="A0A5J4URZ9"/>
<gene>
    <name evidence="2" type="ORF">EZS28_031650</name>
</gene>
<feature type="compositionally biased region" description="Polar residues" evidence="1">
    <location>
        <begin position="1"/>
        <end position="11"/>
    </location>
</feature>
<feature type="compositionally biased region" description="Basic residues" evidence="1">
    <location>
        <begin position="114"/>
        <end position="123"/>
    </location>
</feature>
<feature type="compositionally biased region" description="Polar residues" evidence="1">
    <location>
        <begin position="132"/>
        <end position="144"/>
    </location>
</feature>
<evidence type="ECO:0000256" key="1">
    <source>
        <dbReference type="SAM" id="MobiDB-lite"/>
    </source>
</evidence>
<organism evidence="2 3">
    <name type="scientific">Streblomastix strix</name>
    <dbReference type="NCBI Taxonomy" id="222440"/>
    <lineage>
        <taxon>Eukaryota</taxon>
        <taxon>Metamonada</taxon>
        <taxon>Preaxostyla</taxon>
        <taxon>Oxymonadida</taxon>
        <taxon>Streblomastigidae</taxon>
        <taxon>Streblomastix</taxon>
    </lineage>
</organism>
<dbReference type="EMBL" id="SNRW01013258">
    <property type="protein sequence ID" value="KAA6372822.1"/>
    <property type="molecule type" value="Genomic_DNA"/>
</dbReference>
<sequence>VGQLTGLQPSPSAEGPGLNAGPRPVEAGSISASNRERTEPQIDEGHDDNADEEEDEQTDEAALNQNKDYRVNIITQPQVQENLSTQSQNIQDSNAQSQMEKDEAVPAPIGVQGKSKRGRTSKKAKAEGLNAPATQNQGSNAQEQTPKTPKTKAAPKRNKKTAEEVKPEPKNSKEEGEEQQDP</sequence>
<feature type="compositionally biased region" description="Basic residues" evidence="1">
    <location>
        <begin position="149"/>
        <end position="159"/>
    </location>
</feature>
<dbReference type="Proteomes" id="UP000324800">
    <property type="component" value="Unassembled WGS sequence"/>
</dbReference>
<protein>
    <submittedName>
        <fullName evidence="2">Uncharacterized protein</fullName>
    </submittedName>
</protein>
<feature type="region of interest" description="Disordered" evidence="1">
    <location>
        <begin position="1"/>
        <end position="182"/>
    </location>
</feature>
<evidence type="ECO:0000313" key="2">
    <source>
        <dbReference type="EMBL" id="KAA6372822.1"/>
    </source>
</evidence>